<sequence length="81" mass="9256">MEFLYNCTPINRTIFSSLSLLVSSNQPDWDKKLPLFLLAYRIAVHKITGYSPFVIFRDYSHVIFICPDIAVQQATRCSLGA</sequence>
<reference evidence="1" key="1">
    <citation type="submission" date="2020-08" db="EMBL/GenBank/DDBJ databases">
        <title>Multicomponent nature underlies the extraordinary mechanical properties of spider dragline silk.</title>
        <authorList>
            <person name="Kono N."/>
            <person name="Nakamura H."/>
            <person name="Mori M."/>
            <person name="Yoshida Y."/>
            <person name="Ohtoshi R."/>
            <person name="Malay A.D."/>
            <person name="Moran D.A.P."/>
            <person name="Tomita M."/>
            <person name="Numata K."/>
            <person name="Arakawa K."/>
        </authorList>
    </citation>
    <scope>NUCLEOTIDE SEQUENCE</scope>
</reference>
<gene>
    <name evidence="1" type="ORF">TNCV_3697921</name>
</gene>
<dbReference type="GO" id="GO:0003676">
    <property type="term" value="F:nucleic acid binding"/>
    <property type="evidence" value="ECO:0007669"/>
    <property type="project" value="InterPro"/>
</dbReference>
<name>A0A8X6VKV2_TRICX</name>
<dbReference type="Proteomes" id="UP000887159">
    <property type="component" value="Unassembled WGS sequence"/>
</dbReference>
<dbReference type="InterPro" id="IPR036397">
    <property type="entry name" value="RNaseH_sf"/>
</dbReference>
<evidence type="ECO:0000313" key="1">
    <source>
        <dbReference type="EMBL" id="GFY09830.1"/>
    </source>
</evidence>
<dbReference type="Gene3D" id="3.30.420.10">
    <property type="entry name" value="Ribonuclease H-like superfamily/Ribonuclease H"/>
    <property type="match status" value="1"/>
</dbReference>
<protein>
    <submittedName>
        <fullName evidence="1">Uncharacterized protein</fullName>
    </submittedName>
</protein>
<accession>A0A8X6VKV2</accession>
<comment type="caution">
    <text evidence="1">The sequence shown here is derived from an EMBL/GenBank/DDBJ whole genome shotgun (WGS) entry which is preliminary data.</text>
</comment>
<evidence type="ECO:0000313" key="2">
    <source>
        <dbReference type="Proteomes" id="UP000887159"/>
    </source>
</evidence>
<proteinExistence type="predicted"/>
<dbReference type="AlphaFoldDB" id="A0A8X6VKV2"/>
<organism evidence="1 2">
    <name type="scientific">Trichonephila clavipes</name>
    <name type="common">Golden silk orbweaver</name>
    <name type="synonym">Nephila clavipes</name>
    <dbReference type="NCBI Taxonomy" id="2585209"/>
    <lineage>
        <taxon>Eukaryota</taxon>
        <taxon>Metazoa</taxon>
        <taxon>Ecdysozoa</taxon>
        <taxon>Arthropoda</taxon>
        <taxon>Chelicerata</taxon>
        <taxon>Arachnida</taxon>
        <taxon>Araneae</taxon>
        <taxon>Araneomorphae</taxon>
        <taxon>Entelegynae</taxon>
        <taxon>Araneoidea</taxon>
        <taxon>Nephilidae</taxon>
        <taxon>Trichonephila</taxon>
    </lineage>
</organism>
<keyword evidence="2" id="KW-1185">Reference proteome</keyword>
<dbReference type="EMBL" id="BMAU01021292">
    <property type="protein sequence ID" value="GFY09830.1"/>
    <property type="molecule type" value="Genomic_DNA"/>
</dbReference>